<keyword evidence="7" id="KW-0282">Flagellum</keyword>
<reference evidence="8" key="1">
    <citation type="journal article" date="2019" name="Int. J. Syst. Evol. Microbiol.">
        <title>The Global Catalogue of Microorganisms (GCM) 10K type strain sequencing project: providing services to taxonomists for standard genome sequencing and annotation.</title>
        <authorList>
            <consortium name="The Broad Institute Genomics Platform"/>
            <consortium name="The Broad Institute Genome Sequencing Center for Infectious Disease"/>
            <person name="Wu L."/>
            <person name="Ma J."/>
        </authorList>
    </citation>
    <scope>NUCLEOTIDE SEQUENCE [LARGE SCALE GENOMIC DNA]</scope>
    <source>
        <strain evidence="8">KCTC 3950</strain>
    </source>
</reference>
<dbReference type="Proteomes" id="UP001597541">
    <property type="component" value="Unassembled WGS sequence"/>
</dbReference>
<evidence type="ECO:0000313" key="7">
    <source>
        <dbReference type="EMBL" id="MFD2615562.1"/>
    </source>
</evidence>
<keyword evidence="7" id="KW-0969">Cilium</keyword>
<evidence type="ECO:0000256" key="1">
    <source>
        <dbReference type="ARBA" id="ARBA00004514"/>
    </source>
</evidence>
<dbReference type="Pfam" id="PF02561">
    <property type="entry name" value="FliS"/>
    <property type="match status" value="1"/>
</dbReference>
<keyword evidence="4 6" id="KW-1005">Bacterial flagellum biogenesis</keyword>
<keyword evidence="8" id="KW-1185">Reference proteome</keyword>
<dbReference type="CDD" id="cd16098">
    <property type="entry name" value="FliS"/>
    <property type="match status" value="1"/>
</dbReference>
<evidence type="ECO:0000256" key="2">
    <source>
        <dbReference type="ARBA" id="ARBA00008787"/>
    </source>
</evidence>
<dbReference type="InterPro" id="IPR003713">
    <property type="entry name" value="FliS"/>
</dbReference>
<gene>
    <name evidence="7" type="primary">fliS</name>
    <name evidence="7" type="ORF">ACFSUF_24445</name>
</gene>
<keyword evidence="3 6" id="KW-0963">Cytoplasm</keyword>
<protein>
    <recommendedName>
        <fullName evidence="6">Flagellar secretion chaperone FliS</fullName>
    </recommendedName>
</protein>
<comment type="caution">
    <text evidence="7">The sequence shown here is derived from an EMBL/GenBank/DDBJ whole genome shotgun (WGS) entry which is preliminary data.</text>
</comment>
<proteinExistence type="inferred from homology"/>
<evidence type="ECO:0000256" key="3">
    <source>
        <dbReference type="ARBA" id="ARBA00022490"/>
    </source>
</evidence>
<evidence type="ECO:0000256" key="4">
    <source>
        <dbReference type="ARBA" id="ARBA00022795"/>
    </source>
</evidence>
<dbReference type="PANTHER" id="PTHR34773">
    <property type="entry name" value="FLAGELLAR SECRETION CHAPERONE FLIS"/>
    <property type="match status" value="1"/>
</dbReference>
<comment type="similarity">
    <text evidence="2 6">Belongs to the FliS family.</text>
</comment>
<comment type="subcellular location">
    <subcellularLocation>
        <location evidence="1 6">Cytoplasm</location>
        <location evidence="1 6">Cytosol</location>
    </subcellularLocation>
</comment>
<dbReference type="PIRSF" id="PIRSF039090">
    <property type="entry name" value="Flis"/>
    <property type="match status" value="1"/>
</dbReference>
<dbReference type="Gene3D" id="1.20.120.340">
    <property type="entry name" value="Flagellar protein FliS"/>
    <property type="match status" value="1"/>
</dbReference>
<name>A0ABW5PMF6_9BACL</name>
<evidence type="ECO:0000256" key="6">
    <source>
        <dbReference type="PIRNR" id="PIRNR039090"/>
    </source>
</evidence>
<sequence length="134" mass="15090">MLQHQKITNKYLENAALTATPAQLLIMLYDGAIRFCRSGLEAIENNDYEQTNINLCKAQAIINEFISSLDSSHGVSDGLHKLYEYMNYLLIQGNIKKVKSPIEEVLGYLIELKETWIEASKLIISGKSQAMTHA</sequence>
<dbReference type="InterPro" id="IPR036584">
    <property type="entry name" value="FliS_sf"/>
</dbReference>
<dbReference type="SUPFAM" id="SSF101116">
    <property type="entry name" value="Flagellar export chaperone FliS"/>
    <property type="match status" value="1"/>
</dbReference>
<accession>A0ABW5PMF6</accession>
<dbReference type="RefSeq" id="WP_377607547.1">
    <property type="nucleotide sequence ID" value="NZ_JBHUME010000019.1"/>
</dbReference>
<keyword evidence="5" id="KW-0143">Chaperone</keyword>
<evidence type="ECO:0000313" key="8">
    <source>
        <dbReference type="Proteomes" id="UP001597541"/>
    </source>
</evidence>
<organism evidence="7 8">
    <name type="scientific">Paenibacillus gansuensis</name>
    <dbReference type="NCBI Taxonomy" id="306542"/>
    <lineage>
        <taxon>Bacteria</taxon>
        <taxon>Bacillati</taxon>
        <taxon>Bacillota</taxon>
        <taxon>Bacilli</taxon>
        <taxon>Bacillales</taxon>
        <taxon>Paenibacillaceae</taxon>
        <taxon>Paenibacillus</taxon>
    </lineage>
</organism>
<evidence type="ECO:0000256" key="5">
    <source>
        <dbReference type="ARBA" id="ARBA00023186"/>
    </source>
</evidence>
<keyword evidence="7" id="KW-0966">Cell projection</keyword>
<dbReference type="PANTHER" id="PTHR34773:SF1">
    <property type="entry name" value="FLAGELLAR SECRETION CHAPERONE FLIS"/>
    <property type="match status" value="1"/>
</dbReference>
<dbReference type="NCBIfam" id="TIGR00208">
    <property type="entry name" value="fliS"/>
    <property type="match status" value="1"/>
</dbReference>
<dbReference type="EMBL" id="JBHUME010000019">
    <property type="protein sequence ID" value="MFD2615562.1"/>
    <property type="molecule type" value="Genomic_DNA"/>
</dbReference>